<sequence>MFEKVETKEIENIKERLKTELKDKNLPFQRKEEIMSLLYHLDTWLEGRAYQEREHYREQLKSEN</sequence>
<gene>
    <name evidence="1" type="ORF">S12H4_16330</name>
</gene>
<evidence type="ECO:0000313" key="1">
    <source>
        <dbReference type="EMBL" id="GAI77647.1"/>
    </source>
</evidence>
<comment type="caution">
    <text evidence="1">The sequence shown here is derived from an EMBL/GenBank/DDBJ whole genome shotgun (WGS) entry which is preliminary data.</text>
</comment>
<reference evidence="1" key="1">
    <citation type="journal article" date="2014" name="Front. Microbiol.">
        <title>High frequency of phylogenetically diverse reductive dehalogenase-homologous genes in deep subseafloor sedimentary metagenomes.</title>
        <authorList>
            <person name="Kawai M."/>
            <person name="Futagami T."/>
            <person name="Toyoda A."/>
            <person name="Takaki Y."/>
            <person name="Nishi S."/>
            <person name="Hori S."/>
            <person name="Arai W."/>
            <person name="Tsubouchi T."/>
            <person name="Morono Y."/>
            <person name="Uchiyama I."/>
            <person name="Ito T."/>
            <person name="Fujiyama A."/>
            <person name="Inagaki F."/>
            <person name="Takami H."/>
        </authorList>
    </citation>
    <scope>NUCLEOTIDE SEQUENCE</scope>
    <source>
        <strain evidence="1">Expedition CK06-06</strain>
    </source>
</reference>
<accession>X1RA60</accession>
<protein>
    <submittedName>
        <fullName evidence="1">Uncharacterized protein</fullName>
    </submittedName>
</protein>
<name>X1RA60_9ZZZZ</name>
<dbReference type="AlphaFoldDB" id="X1RA60"/>
<organism evidence="1">
    <name type="scientific">marine sediment metagenome</name>
    <dbReference type="NCBI Taxonomy" id="412755"/>
    <lineage>
        <taxon>unclassified sequences</taxon>
        <taxon>metagenomes</taxon>
        <taxon>ecological metagenomes</taxon>
    </lineage>
</organism>
<dbReference type="EMBL" id="BARW01007893">
    <property type="protein sequence ID" value="GAI77647.1"/>
    <property type="molecule type" value="Genomic_DNA"/>
</dbReference>
<proteinExistence type="predicted"/>